<sequence length="77" mass="9082">MDPDSKKLLEETYKFSEENNKMLHKMRRAQRWAAFLSSLKWLVIIGIGFGSFYFLQPYLEKVMEAYNSISGISQKLK</sequence>
<protein>
    <submittedName>
        <fullName evidence="2">Uncharacterized protein</fullName>
    </submittedName>
</protein>
<proteinExistence type="predicted"/>
<dbReference type="EMBL" id="MFUU01000023">
    <property type="protein sequence ID" value="OGI85589.1"/>
    <property type="molecule type" value="Genomic_DNA"/>
</dbReference>
<dbReference type="Proteomes" id="UP000179352">
    <property type="component" value="Unassembled WGS sequence"/>
</dbReference>
<keyword evidence="1" id="KW-0472">Membrane</keyword>
<evidence type="ECO:0000313" key="2">
    <source>
        <dbReference type="EMBL" id="OGI85589.1"/>
    </source>
</evidence>
<reference evidence="2 3" key="1">
    <citation type="journal article" date="2016" name="Nat. Commun.">
        <title>Thousands of microbial genomes shed light on interconnected biogeochemical processes in an aquifer system.</title>
        <authorList>
            <person name="Anantharaman K."/>
            <person name="Brown C.T."/>
            <person name="Hug L.A."/>
            <person name="Sharon I."/>
            <person name="Castelle C.J."/>
            <person name="Probst A.J."/>
            <person name="Thomas B.C."/>
            <person name="Singh A."/>
            <person name="Wilkins M.J."/>
            <person name="Karaoz U."/>
            <person name="Brodie E.L."/>
            <person name="Williams K.H."/>
            <person name="Hubbard S.S."/>
            <person name="Banfield J.F."/>
        </authorList>
    </citation>
    <scope>NUCLEOTIDE SEQUENCE [LARGE SCALE GENOMIC DNA]</scope>
</reference>
<keyword evidence="1" id="KW-1133">Transmembrane helix</keyword>
<evidence type="ECO:0000256" key="1">
    <source>
        <dbReference type="SAM" id="Phobius"/>
    </source>
</evidence>
<accession>A0A1F6WUP9</accession>
<keyword evidence="1" id="KW-0812">Transmembrane</keyword>
<organism evidence="2 3">
    <name type="scientific">Candidatus Nomurabacteria bacterium RIFCSPLOWO2_01_FULL_39_17</name>
    <dbReference type="NCBI Taxonomy" id="1801770"/>
    <lineage>
        <taxon>Bacteria</taxon>
        <taxon>Candidatus Nomuraibacteriota</taxon>
    </lineage>
</organism>
<name>A0A1F6WUP9_9BACT</name>
<evidence type="ECO:0000313" key="3">
    <source>
        <dbReference type="Proteomes" id="UP000179352"/>
    </source>
</evidence>
<comment type="caution">
    <text evidence="2">The sequence shown here is derived from an EMBL/GenBank/DDBJ whole genome shotgun (WGS) entry which is preliminary data.</text>
</comment>
<dbReference type="AlphaFoldDB" id="A0A1F6WUP9"/>
<feature type="transmembrane region" description="Helical" evidence="1">
    <location>
        <begin position="32"/>
        <end position="55"/>
    </location>
</feature>
<gene>
    <name evidence="2" type="ORF">A3A01_01920</name>
</gene>